<name>W2THH8_NECAM</name>
<sequence length="75" mass="8924">MNIREIRICNVSKQFGETLMKEAYNQDTNRRDNISMIERKNCGQKIQRTTHRDRSNAEIKKPESYDVADDDDEEM</sequence>
<organism evidence="2 3">
    <name type="scientific">Necator americanus</name>
    <name type="common">Human hookworm</name>
    <dbReference type="NCBI Taxonomy" id="51031"/>
    <lineage>
        <taxon>Eukaryota</taxon>
        <taxon>Metazoa</taxon>
        <taxon>Ecdysozoa</taxon>
        <taxon>Nematoda</taxon>
        <taxon>Chromadorea</taxon>
        <taxon>Rhabditida</taxon>
        <taxon>Rhabditina</taxon>
        <taxon>Rhabditomorpha</taxon>
        <taxon>Strongyloidea</taxon>
        <taxon>Ancylostomatidae</taxon>
        <taxon>Bunostominae</taxon>
        <taxon>Necator</taxon>
    </lineage>
</organism>
<evidence type="ECO:0000256" key="1">
    <source>
        <dbReference type="SAM" id="MobiDB-lite"/>
    </source>
</evidence>
<dbReference type="AlphaFoldDB" id="W2THH8"/>
<keyword evidence="3" id="KW-1185">Reference proteome</keyword>
<gene>
    <name evidence="2" type="ORF">NECAME_09139</name>
</gene>
<feature type="region of interest" description="Disordered" evidence="1">
    <location>
        <begin position="25"/>
        <end position="75"/>
    </location>
</feature>
<reference evidence="3" key="1">
    <citation type="journal article" date="2014" name="Nat. Genet.">
        <title>Genome of the human hookworm Necator americanus.</title>
        <authorList>
            <person name="Tang Y.T."/>
            <person name="Gao X."/>
            <person name="Rosa B.A."/>
            <person name="Abubucker S."/>
            <person name="Hallsworth-Pepin K."/>
            <person name="Martin J."/>
            <person name="Tyagi R."/>
            <person name="Heizer E."/>
            <person name="Zhang X."/>
            <person name="Bhonagiri-Palsikar V."/>
            <person name="Minx P."/>
            <person name="Warren W.C."/>
            <person name="Wang Q."/>
            <person name="Zhan B."/>
            <person name="Hotez P.J."/>
            <person name="Sternberg P.W."/>
            <person name="Dougall A."/>
            <person name="Gaze S.T."/>
            <person name="Mulvenna J."/>
            <person name="Sotillo J."/>
            <person name="Ranganathan S."/>
            <person name="Rabelo E.M."/>
            <person name="Wilson R.K."/>
            <person name="Felgner P.L."/>
            <person name="Bethony J."/>
            <person name="Hawdon J.M."/>
            <person name="Gasser R.B."/>
            <person name="Loukas A."/>
            <person name="Mitreva M."/>
        </authorList>
    </citation>
    <scope>NUCLEOTIDE SEQUENCE [LARGE SCALE GENOMIC DNA]</scope>
</reference>
<accession>W2THH8</accession>
<feature type="compositionally biased region" description="Acidic residues" evidence="1">
    <location>
        <begin position="66"/>
        <end position="75"/>
    </location>
</feature>
<dbReference type="KEGG" id="nai:NECAME_09139"/>
<dbReference type="EMBL" id="KI659083">
    <property type="protein sequence ID" value="ETN80467.1"/>
    <property type="molecule type" value="Genomic_DNA"/>
</dbReference>
<protein>
    <submittedName>
        <fullName evidence="2">Uncharacterized protein</fullName>
    </submittedName>
</protein>
<feature type="compositionally biased region" description="Basic and acidic residues" evidence="1">
    <location>
        <begin position="50"/>
        <end position="64"/>
    </location>
</feature>
<evidence type="ECO:0000313" key="3">
    <source>
        <dbReference type="Proteomes" id="UP000053676"/>
    </source>
</evidence>
<dbReference type="Proteomes" id="UP000053676">
    <property type="component" value="Unassembled WGS sequence"/>
</dbReference>
<feature type="compositionally biased region" description="Basic and acidic residues" evidence="1">
    <location>
        <begin position="28"/>
        <end position="41"/>
    </location>
</feature>
<evidence type="ECO:0000313" key="2">
    <source>
        <dbReference type="EMBL" id="ETN80467.1"/>
    </source>
</evidence>
<proteinExistence type="predicted"/>